<protein>
    <submittedName>
        <fullName evidence="2">Uncharacterized protein</fullName>
    </submittedName>
</protein>
<dbReference type="AlphaFoldDB" id="A0ABC8R5W7"/>
<comment type="caution">
    <text evidence="2">The sequence shown here is derived from an EMBL/GenBank/DDBJ whole genome shotgun (WGS) entry which is preliminary data.</text>
</comment>
<keyword evidence="1" id="KW-0732">Signal</keyword>
<dbReference type="Proteomes" id="UP001642360">
    <property type="component" value="Unassembled WGS sequence"/>
</dbReference>
<feature type="non-terminal residue" evidence="2">
    <location>
        <position position="1"/>
    </location>
</feature>
<organism evidence="2 3">
    <name type="scientific">Ilex paraguariensis</name>
    <name type="common">yerba mate</name>
    <dbReference type="NCBI Taxonomy" id="185542"/>
    <lineage>
        <taxon>Eukaryota</taxon>
        <taxon>Viridiplantae</taxon>
        <taxon>Streptophyta</taxon>
        <taxon>Embryophyta</taxon>
        <taxon>Tracheophyta</taxon>
        <taxon>Spermatophyta</taxon>
        <taxon>Magnoliopsida</taxon>
        <taxon>eudicotyledons</taxon>
        <taxon>Gunneridae</taxon>
        <taxon>Pentapetalae</taxon>
        <taxon>asterids</taxon>
        <taxon>campanulids</taxon>
        <taxon>Aquifoliales</taxon>
        <taxon>Aquifoliaceae</taxon>
        <taxon>Ilex</taxon>
    </lineage>
</organism>
<keyword evidence="3" id="KW-1185">Reference proteome</keyword>
<feature type="chain" id="PRO_5044868561" evidence="1">
    <location>
        <begin position="28"/>
        <end position="107"/>
    </location>
</feature>
<feature type="signal peptide" evidence="1">
    <location>
        <begin position="1"/>
        <end position="27"/>
    </location>
</feature>
<sequence>RRCQALRKRLRFWPLLLLSLLLRELRYLPSSTEVLACVVSSTPATFEALDPALTLVSGIAELPVILVNPILINSFEAPVLYVARADHDSIDASQIAELPEAPIDPTI</sequence>
<dbReference type="EMBL" id="CAUOFW020001038">
    <property type="protein sequence ID" value="CAK9140406.1"/>
    <property type="molecule type" value="Genomic_DNA"/>
</dbReference>
<accession>A0ABC8R5W7</accession>
<evidence type="ECO:0000256" key="1">
    <source>
        <dbReference type="SAM" id="SignalP"/>
    </source>
</evidence>
<evidence type="ECO:0000313" key="2">
    <source>
        <dbReference type="EMBL" id="CAK9140406.1"/>
    </source>
</evidence>
<gene>
    <name evidence="2" type="ORF">ILEXP_LOCUS7854</name>
</gene>
<evidence type="ECO:0000313" key="3">
    <source>
        <dbReference type="Proteomes" id="UP001642360"/>
    </source>
</evidence>
<name>A0ABC8R5W7_9AQUA</name>
<proteinExistence type="predicted"/>
<reference evidence="2 3" key="1">
    <citation type="submission" date="2024-02" db="EMBL/GenBank/DDBJ databases">
        <authorList>
            <person name="Vignale AGUSTIN F."/>
            <person name="Sosa J E."/>
            <person name="Modenutti C."/>
        </authorList>
    </citation>
    <scope>NUCLEOTIDE SEQUENCE [LARGE SCALE GENOMIC DNA]</scope>
</reference>